<keyword evidence="2" id="KW-1185">Reference proteome</keyword>
<comment type="caution">
    <text evidence="1">The sequence shown here is derived from an EMBL/GenBank/DDBJ whole genome shotgun (WGS) entry which is preliminary data.</text>
</comment>
<protein>
    <submittedName>
        <fullName evidence="1">Uncharacterized protein</fullName>
    </submittedName>
</protein>
<evidence type="ECO:0000313" key="1">
    <source>
        <dbReference type="EMBL" id="KAK7067504.1"/>
    </source>
</evidence>
<dbReference type="AlphaFoldDB" id="A0AAN8WW48"/>
<proteinExistence type="predicted"/>
<organism evidence="1 2">
    <name type="scientific">Halocaridina rubra</name>
    <name type="common">Hawaiian red shrimp</name>
    <dbReference type="NCBI Taxonomy" id="373956"/>
    <lineage>
        <taxon>Eukaryota</taxon>
        <taxon>Metazoa</taxon>
        <taxon>Ecdysozoa</taxon>
        <taxon>Arthropoda</taxon>
        <taxon>Crustacea</taxon>
        <taxon>Multicrustacea</taxon>
        <taxon>Malacostraca</taxon>
        <taxon>Eumalacostraca</taxon>
        <taxon>Eucarida</taxon>
        <taxon>Decapoda</taxon>
        <taxon>Pleocyemata</taxon>
        <taxon>Caridea</taxon>
        <taxon>Atyoidea</taxon>
        <taxon>Atyidae</taxon>
        <taxon>Halocaridina</taxon>
    </lineage>
</organism>
<reference evidence="1 2" key="1">
    <citation type="submission" date="2023-11" db="EMBL/GenBank/DDBJ databases">
        <title>Halocaridina rubra genome assembly.</title>
        <authorList>
            <person name="Smith C."/>
        </authorList>
    </citation>
    <scope>NUCLEOTIDE SEQUENCE [LARGE SCALE GENOMIC DNA]</scope>
    <source>
        <strain evidence="1">EP-1</strain>
        <tissue evidence="1">Whole</tissue>
    </source>
</reference>
<evidence type="ECO:0000313" key="2">
    <source>
        <dbReference type="Proteomes" id="UP001381693"/>
    </source>
</evidence>
<gene>
    <name evidence="1" type="ORF">SK128_022937</name>
</gene>
<dbReference type="Proteomes" id="UP001381693">
    <property type="component" value="Unassembled WGS sequence"/>
</dbReference>
<dbReference type="EMBL" id="JAXCGZ010018174">
    <property type="protein sequence ID" value="KAK7067504.1"/>
    <property type="molecule type" value="Genomic_DNA"/>
</dbReference>
<accession>A0AAN8WW48</accession>
<sequence length="68" mass="8091">MSSATRDWSERIMPREGKRSVKMGRQWIRWMDVVGRDMVEVGLEEGDARDRNTWRKLTRAADPAIQWE</sequence>
<name>A0AAN8WW48_HALRR</name>